<proteinExistence type="predicted"/>
<dbReference type="EMBL" id="BLLF01002163">
    <property type="protein sequence ID" value="GFH22964.1"/>
    <property type="molecule type" value="Genomic_DNA"/>
</dbReference>
<protein>
    <submittedName>
        <fullName evidence="2">V-SNARE coiled-coil homology domain-containing protein</fullName>
    </submittedName>
</protein>
<feature type="non-terminal residue" evidence="2">
    <location>
        <position position="1"/>
    </location>
</feature>
<dbReference type="Proteomes" id="UP000485058">
    <property type="component" value="Unassembled WGS sequence"/>
</dbReference>
<keyword evidence="3" id="KW-1185">Reference proteome</keyword>
<evidence type="ECO:0000313" key="3">
    <source>
        <dbReference type="Proteomes" id="UP000485058"/>
    </source>
</evidence>
<reference evidence="2 3" key="1">
    <citation type="submission" date="2020-02" db="EMBL/GenBank/DDBJ databases">
        <title>Draft genome sequence of Haematococcus lacustris strain NIES-144.</title>
        <authorList>
            <person name="Morimoto D."/>
            <person name="Nakagawa S."/>
            <person name="Yoshida T."/>
            <person name="Sawayama S."/>
        </authorList>
    </citation>
    <scope>NUCLEOTIDE SEQUENCE [LARGE SCALE GENOMIC DNA]</scope>
    <source>
        <strain evidence="2 3">NIES-144</strain>
    </source>
</reference>
<accession>A0A699ZWB0</accession>
<feature type="non-terminal residue" evidence="2">
    <location>
        <position position="272"/>
    </location>
</feature>
<name>A0A699ZWB0_HAELA</name>
<sequence>MQYCQCRASGMELEEEGGAVATLLLATADACLAALDLNTGAFIGRHGALQPKNQSQALTCHPLDAQHCLLWQASAQGRCSQDALALARAANLAATKRTAPPVSARKPSSDDGSSEDGSRVLLADMQAVVAGDRAVSAKLPTSTPLVWAATLHVNGAPGVVAMAQAEASDPVTLQVYSLPGLDLLADMPLMDALEGTHIEWQPPAGSVAKIARAVTASPLGHLLLLGPQAELIQLAVTPSLPDPLPPLGLYDWEVAVAAHSAAVVHEAALLSR</sequence>
<evidence type="ECO:0000256" key="1">
    <source>
        <dbReference type="SAM" id="MobiDB-lite"/>
    </source>
</evidence>
<organism evidence="2 3">
    <name type="scientific">Haematococcus lacustris</name>
    <name type="common">Green alga</name>
    <name type="synonym">Haematococcus pluvialis</name>
    <dbReference type="NCBI Taxonomy" id="44745"/>
    <lineage>
        <taxon>Eukaryota</taxon>
        <taxon>Viridiplantae</taxon>
        <taxon>Chlorophyta</taxon>
        <taxon>core chlorophytes</taxon>
        <taxon>Chlorophyceae</taxon>
        <taxon>CS clade</taxon>
        <taxon>Chlamydomonadales</taxon>
        <taxon>Haematococcaceae</taxon>
        <taxon>Haematococcus</taxon>
    </lineage>
</organism>
<gene>
    <name evidence="2" type="ORF">HaLaN_20507</name>
</gene>
<comment type="caution">
    <text evidence="2">The sequence shown here is derived from an EMBL/GenBank/DDBJ whole genome shotgun (WGS) entry which is preliminary data.</text>
</comment>
<evidence type="ECO:0000313" key="2">
    <source>
        <dbReference type="EMBL" id="GFH22964.1"/>
    </source>
</evidence>
<dbReference type="AlphaFoldDB" id="A0A699ZWB0"/>
<feature type="region of interest" description="Disordered" evidence="1">
    <location>
        <begin position="96"/>
        <end position="117"/>
    </location>
</feature>